<reference evidence="1 2" key="1">
    <citation type="submission" date="2014-02" db="EMBL/GenBank/DDBJ databases">
        <title>The genome sequence of Colletotrichum nymphaeae SA-01.</title>
        <authorList>
            <person name="Baroncelli R."/>
            <person name="Thon M.R."/>
        </authorList>
    </citation>
    <scope>NUCLEOTIDE SEQUENCE [LARGE SCALE GENOMIC DNA]</scope>
    <source>
        <strain evidence="1 2">SA-01</strain>
    </source>
</reference>
<name>A0A135T577_9PEZI</name>
<dbReference type="AlphaFoldDB" id="A0A135T577"/>
<protein>
    <submittedName>
        <fullName evidence="1">Uncharacterized protein</fullName>
    </submittedName>
</protein>
<evidence type="ECO:0000313" key="2">
    <source>
        <dbReference type="Proteomes" id="UP000070054"/>
    </source>
</evidence>
<gene>
    <name evidence="1" type="ORF">CNYM01_13723</name>
</gene>
<dbReference type="Proteomes" id="UP000070054">
    <property type="component" value="Unassembled WGS sequence"/>
</dbReference>
<sequence>MEDGLDRCNLATTQNRPGKRKPKPRVPAACASCKVLLTSSPVPCINIKSRCSKACAVPAILLLLERMLLPLMPWRANGCLTWLDDLGADGGKERCLHGFSSRTDTAVAVGELLIKEGNFLLSRKLQAISSPTTSVSVFSHINLPSLTSILSSVSSSSFVWQRHHSIPLLFWTNTLSASIPFKSLLPLRRTPLGNINSPATKMFSLSVAALTLAALGIASPIDVKPRHHQEVKPRHHEEIQPRSHNVLNFETLKRETATNAGSAISKMIPGVGNDWGCNHITAPNPLDCPALFAKIQSGQKDGVTVSTDKTCFTQAHGTCKATVCSAGGIDNVDYALTTARMMNPIQTTCIVNGKSGYWWNENHTVYVSVTRGN</sequence>
<accession>A0A135T577</accession>
<organism evidence="1 2">
    <name type="scientific">Colletotrichum nymphaeae SA-01</name>
    <dbReference type="NCBI Taxonomy" id="1460502"/>
    <lineage>
        <taxon>Eukaryota</taxon>
        <taxon>Fungi</taxon>
        <taxon>Dikarya</taxon>
        <taxon>Ascomycota</taxon>
        <taxon>Pezizomycotina</taxon>
        <taxon>Sordariomycetes</taxon>
        <taxon>Hypocreomycetidae</taxon>
        <taxon>Glomerellales</taxon>
        <taxon>Glomerellaceae</taxon>
        <taxon>Colletotrichum</taxon>
        <taxon>Colletotrichum acutatum species complex</taxon>
    </lineage>
</organism>
<keyword evidence="2" id="KW-1185">Reference proteome</keyword>
<proteinExistence type="predicted"/>
<comment type="caution">
    <text evidence="1">The sequence shown here is derived from an EMBL/GenBank/DDBJ whole genome shotgun (WGS) entry which is preliminary data.</text>
</comment>
<evidence type="ECO:0000313" key="1">
    <source>
        <dbReference type="EMBL" id="KXH43317.1"/>
    </source>
</evidence>
<dbReference type="EMBL" id="JEMN01001237">
    <property type="protein sequence ID" value="KXH43317.1"/>
    <property type="molecule type" value="Genomic_DNA"/>
</dbReference>
<dbReference type="OrthoDB" id="4844199at2759"/>